<dbReference type="PANTHER" id="PTHR43798">
    <property type="entry name" value="MONOACYLGLYCEROL LIPASE"/>
    <property type="match status" value="1"/>
</dbReference>
<dbReference type="GO" id="GO:0016020">
    <property type="term" value="C:membrane"/>
    <property type="evidence" value="ECO:0007669"/>
    <property type="project" value="TreeGrafter"/>
</dbReference>
<gene>
    <name evidence="2" type="ORF">MF646_06885</name>
</gene>
<protein>
    <submittedName>
        <fullName evidence="2">Alpha/beta hydrolase</fullName>
    </submittedName>
</protein>
<dbReference type="InterPro" id="IPR000073">
    <property type="entry name" value="AB_hydrolase_1"/>
</dbReference>
<dbReference type="Pfam" id="PF00561">
    <property type="entry name" value="Abhydrolase_1"/>
    <property type="match status" value="1"/>
</dbReference>
<dbReference type="AlphaFoldDB" id="A0A9X2A184"/>
<sequence length="263" mass="30349">MGKETIIFLHGIVGNKNAFKKEIEMLQGDYQCISYDLYDINDSEVDGLPIIDVFIEQLYCKFVLRNIKKAHLCALSFGSVIAQAFADKHPERVASMTFVGGYCCNEPSQFSENLIRVLEDKGTSDYKIWLKQYAALLNPNHPFIREDSESIFLHHALQVPPKVLDKAMRLQFEFDSKSALLGTEIPVLWVMGEYDQLYKSTLIDLKKYVPHVKYEEIKHAGHVAHVHQPEQFLFLFESFLRNDLGNMTKEVFISDHEFFETAM</sequence>
<feature type="domain" description="AB hydrolase-1" evidence="1">
    <location>
        <begin position="5"/>
        <end position="118"/>
    </location>
</feature>
<dbReference type="InterPro" id="IPR050266">
    <property type="entry name" value="AB_hydrolase_sf"/>
</dbReference>
<dbReference type="EMBL" id="JAKRYL010000005">
    <property type="protein sequence ID" value="MCL7746845.1"/>
    <property type="molecule type" value="Genomic_DNA"/>
</dbReference>
<reference evidence="2" key="1">
    <citation type="submission" date="2022-02" db="EMBL/GenBank/DDBJ databases">
        <title>Halalkalibacter sp. nov. isolated from Lonar Lake, India.</title>
        <authorList>
            <person name="Joshi A."/>
            <person name="Thite S."/>
            <person name="Lodha T."/>
        </authorList>
    </citation>
    <scope>NUCLEOTIDE SEQUENCE</scope>
    <source>
        <strain evidence="2">MEB205</strain>
    </source>
</reference>
<dbReference type="GO" id="GO:0016787">
    <property type="term" value="F:hydrolase activity"/>
    <property type="evidence" value="ECO:0007669"/>
    <property type="project" value="UniProtKB-KW"/>
</dbReference>
<keyword evidence="2" id="KW-0378">Hydrolase</keyword>
<accession>A0A9X2A184</accession>
<dbReference type="PANTHER" id="PTHR43798:SF28">
    <property type="entry name" value="AB HYDROLASE-1 DOMAIN-CONTAINING PROTEIN"/>
    <property type="match status" value="1"/>
</dbReference>
<evidence type="ECO:0000313" key="3">
    <source>
        <dbReference type="Proteomes" id="UP001139150"/>
    </source>
</evidence>
<keyword evidence="3" id="KW-1185">Reference proteome</keyword>
<evidence type="ECO:0000313" key="2">
    <source>
        <dbReference type="EMBL" id="MCL7746845.1"/>
    </source>
</evidence>
<dbReference type="Proteomes" id="UP001139150">
    <property type="component" value="Unassembled WGS sequence"/>
</dbReference>
<comment type="caution">
    <text evidence="2">The sequence shown here is derived from an EMBL/GenBank/DDBJ whole genome shotgun (WGS) entry which is preliminary data.</text>
</comment>
<dbReference type="RefSeq" id="WP_250095753.1">
    <property type="nucleotide sequence ID" value="NZ_JAKRYL010000005.1"/>
</dbReference>
<organism evidence="2 3">
    <name type="scientific">Halalkalibacter alkaliphilus</name>
    <dbReference type="NCBI Taxonomy" id="2917993"/>
    <lineage>
        <taxon>Bacteria</taxon>
        <taxon>Bacillati</taxon>
        <taxon>Bacillota</taxon>
        <taxon>Bacilli</taxon>
        <taxon>Bacillales</taxon>
        <taxon>Bacillaceae</taxon>
        <taxon>Halalkalibacter</taxon>
    </lineage>
</organism>
<evidence type="ECO:0000259" key="1">
    <source>
        <dbReference type="Pfam" id="PF00561"/>
    </source>
</evidence>
<proteinExistence type="predicted"/>
<dbReference type="SUPFAM" id="SSF53474">
    <property type="entry name" value="alpha/beta-Hydrolases"/>
    <property type="match status" value="1"/>
</dbReference>
<name>A0A9X2A184_9BACI</name>
<dbReference type="Gene3D" id="3.40.50.1820">
    <property type="entry name" value="alpha/beta hydrolase"/>
    <property type="match status" value="1"/>
</dbReference>
<dbReference type="InterPro" id="IPR029058">
    <property type="entry name" value="AB_hydrolase_fold"/>
</dbReference>